<dbReference type="EMBL" id="JAAGAX010000013">
    <property type="protein sequence ID" value="KAF2295367.1"/>
    <property type="molecule type" value="Genomic_DNA"/>
</dbReference>
<feature type="transmembrane region" description="Helical" evidence="11">
    <location>
        <begin position="546"/>
        <end position="565"/>
    </location>
</feature>
<dbReference type="InterPro" id="IPR039305">
    <property type="entry name" value="PILS2/6"/>
</dbReference>
<feature type="transmembrane region" description="Helical" evidence="11">
    <location>
        <begin position="56"/>
        <end position="77"/>
    </location>
</feature>
<feature type="transmembrane region" description="Helical" evidence="11">
    <location>
        <begin position="264"/>
        <end position="284"/>
    </location>
</feature>
<evidence type="ECO:0000256" key="10">
    <source>
        <dbReference type="SAM" id="MobiDB-lite"/>
    </source>
</evidence>
<gene>
    <name evidence="13" type="ORF">GH714_032673</name>
</gene>
<keyword evidence="6" id="KW-0862">Zinc</keyword>
<keyword evidence="8 11" id="KW-0472">Membrane</keyword>
<dbReference type="InterPro" id="IPR013083">
    <property type="entry name" value="Znf_RING/FYVE/PHD"/>
</dbReference>
<name>A0A6A6L3Y6_HEVBR</name>
<keyword evidence="4" id="KW-0479">Metal-binding</keyword>
<dbReference type="PROSITE" id="PS51292">
    <property type="entry name" value="ZF_RING_CH"/>
    <property type="match status" value="1"/>
</dbReference>
<dbReference type="InterPro" id="IPR011016">
    <property type="entry name" value="Znf_RING-CH"/>
</dbReference>
<dbReference type="Pfam" id="PF12906">
    <property type="entry name" value="RINGv"/>
    <property type="match status" value="1"/>
</dbReference>
<dbReference type="InterPro" id="IPR022143">
    <property type="entry name" value="DUF3675"/>
</dbReference>
<dbReference type="SUPFAM" id="SSF57850">
    <property type="entry name" value="RING/U-box"/>
    <property type="match status" value="1"/>
</dbReference>
<evidence type="ECO:0000256" key="2">
    <source>
        <dbReference type="ARBA" id="ARBA00010520"/>
    </source>
</evidence>
<keyword evidence="14" id="KW-1185">Reference proteome</keyword>
<dbReference type="GO" id="GO:0008270">
    <property type="term" value="F:zinc ion binding"/>
    <property type="evidence" value="ECO:0007669"/>
    <property type="project" value="UniProtKB-KW"/>
</dbReference>
<feature type="transmembrane region" description="Helical" evidence="11">
    <location>
        <begin position="83"/>
        <end position="107"/>
    </location>
</feature>
<dbReference type="PANTHER" id="PTHR31419:SF8">
    <property type="entry name" value="PROTEIN PIN-LIKES 2-LIKE"/>
    <property type="match status" value="1"/>
</dbReference>
<evidence type="ECO:0000259" key="12">
    <source>
        <dbReference type="PROSITE" id="PS51292"/>
    </source>
</evidence>
<accession>A0A6A6L3Y6</accession>
<comment type="similarity">
    <text evidence="2">Belongs to the endosulfine family.</text>
</comment>
<dbReference type="SMART" id="SM00744">
    <property type="entry name" value="RINGv"/>
    <property type="match status" value="1"/>
</dbReference>
<dbReference type="GO" id="GO:0080162">
    <property type="term" value="P:endoplasmic reticulum to cytosol auxin transport"/>
    <property type="evidence" value="ECO:0007669"/>
    <property type="project" value="InterPro"/>
</dbReference>
<dbReference type="AlphaFoldDB" id="A0A6A6L3Y6"/>
<sequence length="726" mass="80901">MGESVLFALHKEVKSGEHVISAILPLLKLITVALFGLILTKVQLVPKATFKQLSKLVFVLFLPCLIFTCLGPSITLYKIVRWWFIPVNVIISTTIGCILGYMVALICRPPEELSRFTIIMTAFGNTGNIPLAIVTSVCHSTDNPFGSECSENGGEIQEVPIDNSRPLLVEAEWPGLEDQETEHSKTPFIARLFNSISRISNRNVPDLDTVEEAGDERNVPDIDAIEEAGDERSENNPIFIRCLAERGMVRKIKIVAEQTPIHHILQPPTIASFLAIVIGVIPAVKKFVYSSDGPLEFITDSLDIMSEAMVPSVMLILGGMLAEGPNQSKIGIRTTIGIIVARLLVLPVIGIGVIYLADKWNILISKDDQMYRMGDHFVLLVNRLLTESTIEAAIESKNRWQQATPSGSQDNTSDLSSQRMDLDFRTSSRKLVECRICHDEDEDTNMEAPCSCCGSLKYAHRKCVQRWCNEKGDTICEICHQQFKPGYTAPPPLFHYGGIPMNFRGNWEISRRDLNNPGFIAMVNTDHEFIDSDFDDYSAPSTRSLMCCRVVAIIFMVLLALRHTLPIINSGAGDYSTTMFMLLILRTIGILLPIYVMVKAFTAIQHRRRQQVSDGMEGVKEQEQVDENVPEDKSSMPSSQEEEEVVKKKYGGIMPKKPPLISKDHERAYFDSADWALGKQGVEKPKGPLEALRPKLQQTRYRKSPYAPSDGEDTGSSPSEDAPANE</sequence>
<feature type="region of interest" description="Disordered" evidence="10">
    <location>
        <begin position="397"/>
        <end position="419"/>
    </location>
</feature>
<dbReference type="InterPro" id="IPR004776">
    <property type="entry name" value="Mem_transp_PIN-like"/>
</dbReference>
<evidence type="ECO:0000256" key="6">
    <source>
        <dbReference type="ARBA" id="ARBA00022833"/>
    </source>
</evidence>
<dbReference type="InterPro" id="IPR006760">
    <property type="entry name" value="Endosulphine"/>
</dbReference>
<keyword evidence="9" id="KW-0927">Auxin signaling pathway</keyword>
<feature type="region of interest" description="Disordered" evidence="10">
    <location>
        <begin position="680"/>
        <end position="726"/>
    </location>
</feature>
<evidence type="ECO:0000256" key="4">
    <source>
        <dbReference type="ARBA" id="ARBA00022723"/>
    </source>
</evidence>
<feature type="compositionally biased region" description="Polar residues" evidence="10">
    <location>
        <begin position="399"/>
        <end position="419"/>
    </location>
</feature>
<evidence type="ECO:0000256" key="5">
    <source>
        <dbReference type="ARBA" id="ARBA00022771"/>
    </source>
</evidence>
<reference evidence="13 14" key="1">
    <citation type="journal article" date="2020" name="Mol. Plant">
        <title>The Chromosome-Based Rubber Tree Genome Provides New Insights into Spurge Genome Evolution and Rubber Biosynthesis.</title>
        <authorList>
            <person name="Liu J."/>
            <person name="Shi C."/>
            <person name="Shi C.C."/>
            <person name="Li W."/>
            <person name="Zhang Q.J."/>
            <person name="Zhang Y."/>
            <person name="Li K."/>
            <person name="Lu H.F."/>
            <person name="Shi C."/>
            <person name="Zhu S.T."/>
            <person name="Xiao Z.Y."/>
            <person name="Nan H."/>
            <person name="Yue Y."/>
            <person name="Zhu X.G."/>
            <person name="Wu Y."/>
            <person name="Hong X.N."/>
            <person name="Fan G.Y."/>
            <person name="Tong Y."/>
            <person name="Zhang D."/>
            <person name="Mao C.L."/>
            <person name="Liu Y.L."/>
            <person name="Hao S.J."/>
            <person name="Liu W.Q."/>
            <person name="Lv M.Q."/>
            <person name="Zhang H.B."/>
            <person name="Liu Y."/>
            <person name="Hu-Tang G.R."/>
            <person name="Wang J.P."/>
            <person name="Wang J.H."/>
            <person name="Sun Y.H."/>
            <person name="Ni S.B."/>
            <person name="Chen W.B."/>
            <person name="Zhang X.C."/>
            <person name="Jiao Y.N."/>
            <person name="Eichler E.E."/>
            <person name="Li G.H."/>
            <person name="Liu X."/>
            <person name="Gao L.Z."/>
        </authorList>
    </citation>
    <scope>NUCLEOTIDE SEQUENCE [LARGE SCALE GENOMIC DNA]</scope>
    <source>
        <strain evidence="14">cv. GT1</strain>
        <tissue evidence="13">Leaf</tissue>
    </source>
</reference>
<keyword evidence="5" id="KW-0863">Zinc-finger</keyword>
<feature type="region of interest" description="Disordered" evidence="10">
    <location>
        <begin position="611"/>
        <end position="665"/>
    </location>
</feature>
<evidence type="ECO:0000256" key="9">
    <source>
        <dbReference type="ARBA" id="ARBA00023294"/>
    </source>
</evidence>
<organism evidence="13 14">
    <name type="scientific">Hevea brasiliensis</name>
    <name type="common">Para rubber tree</name>
    <name type="synonym">Siphonia brasiliensis</name>
    <dbReference type="NCBI Taxonomy" id="3981"/>
    <lineage>
        <taxon>Eukaryota</taxon>
        <taxon>Viridiplantae</taxon>
        <taxon>Streptophyta</taxon>
        <taxon>Embryophyta</taxon>
        <taxon>Tracheophyta</taxon>
        <taxon>Spermatophyta</taxon>
        <taxon>Magnoliopsida</taxon>
        <taxon>eudicotyledons</taxon>
        <taxon>Gunneridae</taxon>
        <taxon>Pentapetalae</taxon>
        <taxon>rosids</taxon>
        <taxon>fabids</taxon>
        <taxon>Malpighiales</taxon>
        <taxon>Euphorbiaceae</taxon>
        <taxon>Crotonoideae</taxon>
        <taxon>Micrandreae</taxon>
        <taxon>Hevea</taxon>
    </lineage>
</organism>
<feature type="domain" description="RING-CH-type" evidence="12">
    <location>
        <begin position="426"/>
        <end position="486"/>
    </location>
</feature>
<feature type="transmembrane region" description="Helical" evidence="11">
    <location>
        <begin position="334"/>
        <end position="357"/>
    </location>
</feature>
<dbReference type="Pfam" id="PF12428">
    <property type="entry name" value="DUF3675"/>
    <property type="match status" value="1"/>
</dbReference>
<evidence type="ECO:0000256" key="7">
    <source>
        <dbReference type="ARBA" id="ARBA00022989"/>
    </source>
</evidence>
<dbReference type="PANTHER" id="PTHR31419">
    <property type="entry name" value="PROTEIN PIN-LIKES 2"/>
    <property type="match status" value="1"/>
</dbReference>
<evidence type="ECO:0000256" key="11">
    <source>
        <dbReference type="SAM" id="Phobius"/>
    </source>
</evidence>
<evidence type="ECO:0000256" key="8">
    <source>
        <dbReference type="ARBA" id="ARBA00023136"/>
    </source>
</evidence>
<dbReference type="GO" id="GO:0016020">
    <property type="term" value="C:membrane"/>
    <property type="evidence" value="ECO:0007669"/>
    <property type="project" value="UniProtKB-SubCell"/>
</dbReference>
<evidence type="ECO:0000313" key="14">
    <source>
        <dbReference type="Proteomes" id="UP000467840"/>
    </source>
</evidence>
<evidence type="ECO:0000313" key="13">
    <source>
        <dbReference type="EMBL" id="KAF2295367.1"/>
    </source>
</evidence>
<dbReference type="Pfam" id="PF03547">
    <property type="entry name" value="Mem_trans"/>
    <property type="match status" value="1"/>
</dbReference>
<proteinExistence type="inferred from homology"/>
<feature type="transmembrane region" description="Helical" evidence="11">
    <location>
        <begin position="577"/>
        <end position="598"/>
    </location>
</feature>
<comment type="subcellular location">
    <subcellularLocation>
        <location evidence="1">Membrane</location>
        <topology evidence="1">Multi-pass membrane protein</topology>
    </subcellularLocation>
</comment>
<dbReference type="GO" id="GO:0009734">
    <property type="term" value="P:auxin-activated signaling pathway"/>
    <property type="evidence" value="ECO:0007669"/>
    <property type="project" value="UniProtKB-KW"/>
</dbReference>
<feature type="transmembrane region" description="Helical" evidence="11">
    <location>
        <begin position="20"/>
        <end position="44"/>
    </location>
</feature>
<evidence type="ECO:0000256" key="1">
    <source>
        <dbReference type="ARBA" id="ARBA00004141"/>
    </source>
</evidence>
<dbReference type="Gene3D" id="3.30.40.10">
    <property type="entry name" value="Zinc/RING finger domain, C3HC4 (zinc finger)"/>
    <property type="match status" value="1"/>
</dbReference>
<dbReference type="Pfam" id="PF04667">
    <property type="entry name" value="Endosulfine"/>
    <property type="match status" value="1"/>
</dbReference>
<dbReference type="FunFam" id="3.30.40.10:FF:000337">
    <property type="entry name" value="Zinc finger family protein"/>
    <property type="match status" value="1"/>
</dbReference>
<dbReference type="CDD" id="cd16495">
    <property type="entry name" value="RING_CH-C4HC3_MARCH"/>
    <property type="match status" value="1"/>
</dbReference>
<evidence type="ECO:0000256" key="3">
    <source>
        <dbReference type="ARBA" id="ARBA00022692"/>
    </source>
</evidence>
<protein>
    <recommendedName>
        <fullName evidence="12">RING-CH-type domain-containing protein</fullName>
    </recommendedName>
</protein>
<keyword evidence="3 11" id="KW-0812">Transmembrane</keyword>
<keyword evidence="7 11" id="KW-1133">Transmembrane helix</keyword>
<dbReference type="Proteomes" id="UP000467840">
    <property type="component" value="Chromosome 7"/>
</dbReference>
<comment type="caution">
    <text evidence="13">The sequence shown here is derived from an EMBL/GenBank/DDBJ whole genome shotgun (WGS) entry which is preliminary data.</text>
</comment>